<sequence>MKTISLKIIKLLLIIDLFLIAGSIIFFDTKVLYNTQIGFFSSTLVMIGSMFSYLRMVNKRVEHNIITVDDSKDVIDKLEDPYDLYSEDIVEDPDVDLAEAIKEEKQRMKANKRSLFQTLKDTKAALSIYRMSAYILLVLGFFYLHRHEMLHIPSYLISLTLPIVGIVWVLVSDKENQTQDRVE</sequence>
<gene>
    <name evidence="2" type="ORF">PGH07_00865</name>
</gene>
<evidence type="ECO:0000256" key="1">
    <source>
        <dbReference type="SAM" id="Phobius"/>
    </source>
</evidence>
<keyword evidence="1" id="KW-1133">Transmembrane helix</keyword>
<name>A0ABT7QV57_9BACT</name>
<feature type="transmembrane region" description="Helical" evidence="1">
    <location>
        <begin position="33"/>
        <end position="54"/>
    </location>
</feature>
<dbReference type="RefSeq" id="WP_289412001.1">
    <property type="nucleotide sequence ID" value="NZ_JAQIBD010000001.1"/>
</dbReference>
<dbReference type="Proteomes" id="UP001169069">
    <property type="component" value="Unassembled WGS sequence"/>
</dbReference>
<protein>
    <recommendedName>
        <fullName evidence="4">Integral membrane protein</fullName>
    </recommendedName>
</protein>
<evidence type="ECO:0008006" key="4">
    <source>
        <dbReference type="Google" id="ProtNLM"/>
    </source>
</evidence>
<reference evidence="2" key="1">
    <citation type="submission" date="2023-01" db="EMBL/GenBank/DDBJ databases">
        <title>Sulfurovum sp. zt1-1 genome assembly.</title>
        <authorList>
            <person name="Wang J."/>
        </authorList>
    </citation>
    <scope>NUCLEOTIDE SEQUENCE</scope>
    <source>
        <strain evidence="2">Zt1-1</strain>
    </source>
</reference>
<keyword evidence="1" id="KW-0812">Transmembrane</keyword>
<organism evidence="2 3">
    <name type="scientific">Sulfurovum zhangzhouensis</name>
    <dbReference type="NCBI Taxonomy" id="3019067"/>
    <lineage>
        <taxon>Bacteria</taxon>
        <taxon>Pseudomonadati</taxon>
        <taxon>Campylobacterota</taxon>
        <taxon>Epsilonproteobacteria</taxon>
        <taxon>Campylobacterales</taxon>
        <taxon>Sulfurovaceae</taxon>
        <taxon>Sulfurovum</taxon>
    </lineage>
</organism>
<feature type="transmembrane region" description="Helical" evidence="1">
    <location>
        <begin position="150"/>
        <end position="171"/>
    </location>
</feature>
<evidence type="ECO:0000313" key="3">
    <source>
        <dbReference type="Proteomes" id="UP001169069"/>
    </source>
</evidence>
<keyword evidence="3" id="KW-1185">Reference proteome</keyword>
<feature type="transmembrane region" description="Helical" evidence="1">
    <location>
        <begin position="124"/>
        <end position="144"/>
    </location>
</feature>
<dbReference type="EMBL" id="JAQIBD010000001">
    <property type="protein sequence ID" value="MDM5270725.1"/>
    <property type="molecule type" value="Genomic_DNA"/>
</dbReference>
<accession>A0ABT7QV57</accession>
<comment type="caution">
    <text evidence="2">The sequence shown here is derived from an EMBL/GenBank/DDBJ whole genome shotgun (WGS) entry which is preliminary data.</text>
</comment>
<proteinExistence type="predicted"/>
<feature type="transmembrane region" description="Helical" evidence="1">
    <location>
        <begin position="7"/>
        <end position="27"/>
    </location>
</feature>
<keyword evidence="1" id="KW-0472">Membrane</keyword>
<evidence type="ECO:0000313" key="2">
    <source>
        <dbReference type="EMBL" id="MDM5270725.1"/>
    </source>
</evidence>